<name>G9ZJP4_9GAMM</name>
<dbReference type="AlphaFoldDB" id="G9ZJP4"/>
<sequence length="133" mass="14581">MSIANRLILATPATVHAYHEAENSPHYDFGGITDLDISTLLAIAATETFDFDAHELLPLDDTDDDNADIYPIPGRYTRIFARLNAADIARCAAAWAASEELDCDAADLLPIIENLCALARRIENGQQLYFITA</sequence>
<protein>
    <submittedName>
        <fullName evidence="1">Uncharacterized protein</fullName>
    </submittedName>
</protein>
<evidence type="ECO:0000313" key="2">
    <source>
        <dbReference type="Proteomes" id="UP000004750"/>
    </source>
</evidence>
<evidence type="ECO:0000313" key="1">
    <source>
        <dbReference type="EMBL" id="EHM49574.1"/>
    </source>
</evidence>
<comment type="caution">
    <text evidence="1">The sequence shown here is derived from an EMBL/GenBank/DDBJ whole genome shotgun (WGS) entry which is preliminary data.</text>
</comment>
<dbReference type="HOGENOM" id="CLU_1902902_0_0_6"/>
<dbReference type="Proteomes" id="UP000004750">
    <property type="component" value="Unassembled WGS sequence"/>
</dbReference>
<accession>G9ZJP4</accession>
<reference evidence="1 2" key="1">
    <citation type="submission" date="2011-08" db="EMBL/GenBank/DDBJ databases">
        <authorList>
            <person name="Weinstock G."/>
            <person name="Sodergren E."/>
            <person name="Clifton S."/>
            <person name="Fulton L."/>
            <person name="Fulton B."/>
            <person name="Courtney L."/>
            <person name="Fronick C."/>
            <person name="Harrison M."/>
            <person name="Strong C."/>
            <person name="Farmer C."/>
            <person name="Delahaunty K."/>
            <person name="Markovic C."/>
            <person name="Hall O."/>
            <person name="Minx P."/>
            <person name="Tomlinson C."/>
            <person name="Mitreva M."/>
            <person name="Hou S."/>
            <person name="Chen J."/>
            <person name="Wollam A."/>
            <person name="Pepin K.H."/>
            <person name="Johnson M."/>
            <person name="Bhonagiri V."/>
            <person name="Zhang X."/>
            <person name="Suruliraj S."/>
            <person name="Warren W."/>
            <person name="Chinwalla A."/>
            <person name="Mardis E.R."/>
            <person name="Wilson R.K."/>
        </authorList>
    </citation>
    <scope>NUCLEOTIDE SEQUENCE [LARGE SCALE GENOMIC DNA]</scope>
    <source>
        <strain evidence="1 2">F0432</strain>
    </source>
</reference>
<proteinExistence type="predicted"/>
<dbReference type="RefSeq" id="WP_006986997.1">
    <property type="nucleotide sequence ID" value="NZ_JH417971.1"/>
</dbReference>
<dbReference type="STRING" id="797473.HMPREF9080_03014"/>
<gene>
    <name evidence="1" type="ORF">HMPREF9080_03014</name>
</gene>
<organism evidence="1 2">
    <name type="scientific">Cardiobacterium valvarum F0432</name>
    <dbReference type="NCBI Taxonomy" id="797473"/>
    <lineage>
        <taxon>Bacteria</taxon>
        <taxon>Pseudomonadati</taxon>
        <taxon>Pseudomonadota</taxon>
        <taxon>Gammaproteobacteria</taxon>
        <taxon>Cardiobacteriales</taxon>
        <taxon>Cardiobacteriaceae</taxon>
        <taxon>Cardiobacterium</taxon>
    </lineage>
</organism>
<dbReference type="EMBL" id="AGCM01000195">
    <property type="protein sequence ID" value="EHM49574.1"/>
    <property type="molecule type" value="Genomic_DNA"/>
</dbReference>